<dbReference type="InterPro" id="IPR029033">
    <property type="entry name" value="His_PPase_superfam"/>
</dbReference>
<dbReference type="GO" id="GO:0003993">
    <property type="term" value="F:acid phosphatase activity"/>
    <property type="evidence" value="ECO:0007669"/>
    <property type="project" value="TreeGrafter"/>
</dbReference>
<dbReference type="SUPFAM" id="SSF53254">
    <property type="entry name" value="Phosphoglycerate mutase-like"/>
    <property type="match status" value="1"/>
</dbReference>
<feature type="signal peptide" evidence="3">
    <location>
        <begin position="1"/>
        <end position="25"/>
    </location>
</feature>
<dbReference type="Pfam" id="PF00328">
    <property type="entry name" value="His_Phos_2"/>
    <property type="match status" value="1"/>
</dbReference>
<protein>
    <submittedName>
        <fullName evidence="4">Phosphoglycerate mutase-like protein</fullName>
    </submittedName>
</protein>
<dbReference type="PROSITE" id="PS00778">
    <property type="entry name" value="HIS_ACID_PHOSPHAT_2"/>
    <property type="match status" value="1"/>
</dbReference>
<dbReference type="EMBL" id="KV419408">
    <property type="protein sequence ID" value="KZS93101.1"/>
    <property type="molecule type" value="Genomic_DNA"/>
</dbReference>
<feature type="region of interest" description="Disordered" evidence="2">
    <location>
        <begin position="544"/>
        <end position="569"/>
    </location>
</feature>
<dbReference type="CDD" id="cd07061">
    <property type="entry name" value="HP_HAP_like"/>
    <property type="match status" value="1"/>
</dbReference>
<sequence length="569" mass="61440">MAPVSSGLPAMLALLAFLGLPLVEAAKFSASSFAGATTAAVWPPPNATHDASLFPPSVGFPGPTPTGAEPEAIATAPAAAQVSAYFPLLNPGTKDSKTFNTPRLWGNLAPWFSVASQGLPQASPQIPKGCELNQVHLLHRHGARYPTTGSSPSVLATALHNATVAGTGFTATGELAFLNDWSFKLGAELLTPFGREQLFDLGVGFRVKYGDLLNNFTTLPVFRTTSEQRMLDSALNFAAGFFGVPNFLTDYNQEIIIEADGFNNTLAPYETCQNSNLPVGNFGNVQIAKWQNIYLAAAQKRLQKEIKGINLTIPLVFAMQQTCAYETVALGFSSFCDLFTEEEWKGYEYSNDITFWYSNSFGNPTSAAMGIGWVSELVSRLTKTPISVHNTTTNGTLDNSLTTFPLNQTIYVDASHDTIISAIIVALNFTTLAKAGPLPTNEIQKNQACLYRSFIVSEISPFASNLVGQVLSCPASSEPTHIRWILNDAVVPLTGVKGCTADKNGLCKLSTFISAMKERVDEIDWAFDCLANYTVADPASIVDGRPPVGVRPKDEFPTRKRKLRRTRLG</sequence>
<keyword evidence="1" id="KW-0378">Hydrolase</keyword>
<dbReference type="Proteomes" id="UP000076722">
    <property type="component" value="Unassembled WGS sequence"/>
</dbReference>
<keyword evidence="5" id="KW-1185">Reference proteome</keyword>
<dbReference type="PROSITE" id="PS00616">
    <property type="entry name" value="HIS_ACID_PHOSPHAT_1"/>
    <property type="match status" value="1"/>
</dbReference>
<accession>A0A164UC68</accession>
<dbReference type="InterPro" id="IPR033379">
    <property type="entry name" value="Acid_Pase_AS"/>
</dbReference>
<evidence type="ECO:0000313" key="4">
    <source>
        <dbReference type="EMBL" id="KZS93101.1"/>
    </source>
</evidence>
<evidence type="ECO:0000256" key="1">
    <source>
        <dbReference type="ARBA" id="ARBA00022801"/>
    </source>
</evidence>
<dbReference type="PANTHER" id="PTHR20963">
    <property type="entry name" value="MULTIPLE INOSITOL POLYPHOSPHATE PHOSPHATASE-RELATED"/>
    <property type="match status" value="1"/>
</dbReference>
<proteinExistence type="predicted"/>
<organism evidence="4 5">
    <name type="scientific">Sistotremastrum niveocremeum HHB9708</name>
    <dbReference type="NCBI Taxonomy" id="1314777"/>
    <lineage>
        <taxon>Eukaryota</taxon>
        <taxon>Fungi</taxon>
        <taxon>Dikarya</taxon>
        <taxon>Basidiomycota</taxon>
        <taxon>Agaricomycotina</taxon>
        <taxon>Agaricomycetes</taxon>
        <taxon>Sistotremastrales</taxon>
        <taxon>Sistotremastraceae</taxon>
        <taxon>Sertulicium</taxon>
        <taxon>Sertulicium niveocremeum</taxon>
    </lineage>
</organism>
<feature type="compositionally biased region" description="Basic residues" evidence="2">
    <location>
        <begin position="559"/>
        <end position="569"/>
    </location>
</feature>
<dbReference type="OrthoDB" id="6509975at2759"/>
<feature type="chain" id="PRO_5007853583" evidence="3">
    <location>
        <begin position="26"/>
        <end position="569"/>
    </location>
</feature>
<dbReference type="STRING" id="1314777.A0A164UC68"/>
<keyword evidence="3" id="KW-0732">Signal</keyword>
<evidence type="ECO:0000313" key="5">
    <source>
        <dbReference type="Proteomes" id="UP000076722"/>
    </source>
</evidence>
<dbReference type="Gene3D" id="3.40.50.1240">
    <property type="entry name" value="Phosphoglycerate mutase-like"/>
    <property type="match status" value="1"/>
</dbReference>
<evidence type="ECO:0000256" key="3">
    <source>
        <dbReference type="SAM" id="SignalP"/>
    </source>
</evidence>
<dbReference type="AlphaFoldDB" id="A0A164UC68"/>
<evidence type="ECO:0000256" key="2">
    <source>
        <dbReference type="SAM" id="MobiDB-lite"/>
    </source>
</evidence>
<name>A0A164UC68_9AGAM</name>
<gene>
    <name evidence="4" type="ORF">SISNIDRAFT_486031</name>
</gene>
<reference evidence="4 5" key="1">
    <citation type="journal article" date="2016" name="Mol. Biol. Evol.">
        <title>Comparative Genomics of Early-Diverging Mushroom-Forming Fungi Provides Insights into the Origins of Lignocellulose Decay Capabilities.</title>
        <authorList>
            <person name="Nagy L.G."/>
            <person name="Riley R."/>
            <person name="Tritt A."/>
            <person name="Adam C."/>
            <person name="Daum C."/>
            <person name="Floudas D."/>
            <person name="Sun H."/>
            <person name="Yadav J.S."/>
            <person name="Pangilinan J."/>
            <person name="Larsson K.H."/>
            <person name="Matsuura K."/>
            <person name="Barry K."/>
            <person name="Labutti K."/>
            <person name="Kuo R."/>
            <person name="Ohm R.A."/>
            <person name="Bhattacharya S.S."/>
            <person name="Shirouzu T."/>
            <person name="Yoshinaga Y."/>
            <person name="Martin F.M."/>
            <person name="Grigoriev I.V."/>
            <person name="Hibbett D.S."/>
        </authorList>
    </citation>
    <scope>NUCLEOTIDE SEQUENCE [LARGE SCALE GENOMIC DNA]</scope>
    <source>
        <strain evidence="4 5">HHB9708</strain>
    </source>
</reference>
<dbReference type="PANTHER" id="PTHR20963:SF42">
    <property type="entry name" value="PHOSPHOGLYCERATE MUTASE-LIKE PROTEIN"/>
    <property type="match status" value="1"/>
</dbReference>
<dbReference type="InterPro" id="IPR000560">
    <property type="entry name" value="His_Pase_clade-2"/>
</dbReference>
<dbReference type="FunFam" id="3.40.50.1240:FF:000033">
    <property type="entry name" value="Chromosome 12, whole genome shotgun sequence"/>
    <property type="match status" value="1"/>
</dbReference>